<name>A0ACC2VRA0_9TREE</name>
<evidence type="ECO:0000313" key="2">
    <source>
        <dbReference type="Proteomes" id="UP001241377"/>
    </source>
</evidence>
<evidence type="ECO:0000313" key="1">
    <source>
        <dbReference type="EMBL" id="KAJ9101933.1"/>
    </source>
</evidence>
<organism evidence="1 2">
    <name type="scientific">Naganishia cerealis</name>
    <dbReference type="NCBI Taxonomy" id="610337"/>
    <lineage>
        <taxon>Eukaryota</taxon>
        <taxon>Fungi</taxon>
        <taxon>Dikarya</taxon>
        <taxon>Basidiomycota</taxon>
        <taxon>Agaricomycotina</taxon>
        <taxon>Tremellomycetes</taxon>
        <taxon>Filobasidiales</taxon>
        <taxon>Filobasidiaceae</taxon>
        <taxon>Naganishia</taxon>
    </lineage>
</organism>
<gene>
    <name evidence="1" type="ORF">QFC19_005014</name>
</gene>
<protein>
    <submittedName>
        <fullName evidence="1">Uncharacterized protein</fullName>
    </submittedName>
</protein>
<keyword evidence="2" id="KW-1185">Reference proteome</keyword>
<sequence>MKDYGYGKLMDDYVFLEDGKRKAEQWGKEIIDLKMGSSDCVGEGQNDITRKAAISGKTLALQQALRERGVYVDFLPEGMERRRRNQSHYNPKYVPRIFHPVDFVLTLSKLAGWHHVMQEQTSPDLYGVPIPFTSAGASHVHSTSTPSSVPSVPSYQMQNIPLNDSTSLQRIYSVQARKMPPHYPTKENHESRNITEDLIFAMKVYHPSGVPLSAPSNIGHTPLHSQPSSESYYSPLSATASLESAIKGTAFVEFPTIEVYLRLHWEQLIETRRITVQPPIQVAEHVQNDKTSRMQTRQPPGESIEHGTKRKTPDAATGEEETADIALYDASAKKLRTEQDAAGAEQDVAPKSPPPDHKEARSPSATPQQTPQTTSLAPEAEGAIHADTKTLSGLLSLDYGSESEDEEI</sequence>
<comment type="caution">
    <text evidence="1">The sequence shown here is derived from an EMBL/GenBank/DDBJ whole genome shotgun (WGS) entry which is preliminary data.</text>
</comment>
<accession>A0ACC2VRA0</accession>
<dbReference type="Proteomes" id="UP001241377">
    <property type="component" value="Unassembled WGS sequence"/>
</dbReference>
<reference evidence="1" key="1">
    <citation type="submission" date="2023-04" db="EMBL/GenBank/DDBJ databases">
        <title>Draft Genome sequencing of Naganishia species isolated from polar environments using Oxford Nanopore Technology.</title>
        <authorList>
            <person name="Leo P."/>
            <person name="Venkateswaran K."/>
        </authorList>
    </citation>
    <scope>NUCLEOTIDE SEQUENCE</scope>
    <source>
        <strain evidence="1">MNA-CCFEE 5261</strain>
    </source>
</reference>
<proteinExistence type="predicted"/>
<dbReference type="EMBL" id="JASBWR010000055">
    <property type="protein sequence ID" value="KAJ9101933.1"/>
    <property type="molecule type" value="Genomic_DNA"/>
</dbReference>